<comment type="caution">
    <text evidence="1">The sequence shown here is derived from an EMBL/GenBank/DDBJ whole genome shotgun (WGS) entry which is preliminary data.</text>
</comment>
<dbReference type="Proteomes" id="UP000007993">
    <property type="component" value="Unassembled WGS sequence"/>
</dbReference>
<gene>
    <name evidence="1" type="ORF">RBSH_01593</name>
</gene>
<dbReference type="PATRIC" id="fig|993517.3.peg.1735"/>
<reference evidence="1 2" key="1">
    <citation type="journal article" date="2013" name="Mar. Genomics">
        <title>Expression of sulfatases in Rhodopirellula baltica and the diversity of sulfatases in the genus Rhodopirellula.</title>
        <authorList>
            <person name="Wegner C.E."/>
            <person name="Richter-Heitmann T."/>
            <person name="Klindworth A."/>
            <person name="Klockow C."/>
            <person name="Richter M."/>
            <person name="Achstetter T."/>
            <person name="Glockner F.O."/>
            <person name="Harder J."/>
        </authorList>
    </citation>
    <scope>NUCLEOTIDE SEQUENCE [LARGE SCALE GENOMIC DNA]</scope>
    <source>
        <strain evidence="1 2">SH28</strain>
    </source>
</reference>
<evidence type="ECO:0000313" key="2">
    <source>
        <dbReference type="Proteomes" id="UP000007993"/>
    </source>
</evidence>
<proteinExistence type="predicted"/>
<organism evidence="1 2">
    <name type="scientific">Rhodopirellula baltica SH28</name>
    <dbReference type="NCBI Taxonomy" id="993517"/>
    <lineage>
        <taxon>Bacteria</taxon>
        <taxon>Pseudomonadati</taxon>
        <taxon>Planctomycetota</taxon>
        <taxon>Planctomycetia</taxon>
        <taxon>Pirellulales</taxon>
        <taxon>Pirellulaceae</taxon>
        <taxon>Rhodopirellula</taxon>
    </lineage>
</organism>
<protein>
    <submittedName>
        <fullName evidence="1">Uncharacterized protein</fullName>
    </submittedName>
</protein>
<dbReference type="EMBL" id="AMCW01000040">
    <property type="protein sequence ID" value="EKK02900.1"/>
    <property type="molecule type" value="Genomic_DNA"/>
</dbReference>
<evidence type="ECO:0000313" key="1">
    <source>
        <dbReference type="EMBL" id="EKK02900.1"/>
    </source>
</evidence>
<sequence>MLPDRRRALADTEALFFWRRFIAKLPHVGMSLKADHVRKQNQIDFP</sequence>
<accession>K5CFZ1</accession>
<dbReference type="AlphaFoldDB" id="K5CFZ1"/>
<name>K5CFZ1_RHOBT</name>